<reference evidence="1 2" key="1">
    <citation type="submission" date="2020-10" db="EMBL/GenBank/DDBJ databases">
        <title>Sequencing the genomes of 1000 actinobacteria strains.</title>
        <authorList>
            <person name="Klenk H.-P."/>
        </authorList>
    </citation>
    <scope>NUCLEOTIDE SEQUENCE [LARGE SCALE GENOMIC DNA]</scope>
    <source>
        <strain evidence="1 2">DSM 43748</strain>
    </source>
</reference>
<keyword evidence="2" id="KW-1185">Reference proteome</keyword>
<evidence type="ECO:0000313" key="1">
    <source>
        <dbReference type="EMBL" id="MBE1561203.1"/>
    </source>
</evidence>
<proteinExistence type="predicted"/>
<dbReference type="RefSeq" id="WP_358528844.1">
    <property type="nucleotide sequence ID" value="NZ_JBFAKZ010000033.1"/>
</dbReference>
<dbReference type="EMBL" id="JADBEF010000001">
    <property type="protein sequence ID" value="MBE1561203.1"/>
    <property type="molecule type" value="Genomic_DNA"/>
</dbReference>
<comment type="caution">
    <text evidence="1">The sequence shown here is derived from an EMBL/GenBank/DDBJ whole genome shotgun (WGS) entry which is preliminary data.</text>
</comment>
<evidence type="ECO:0000313" key="2">
    <source>
        <dbReference type="Proteomes" id="UP000661607"/>
    </source>
</evidence>
<protein>
    <submittedName>
        <fullName evidence="1">Uncharacterized protein</fullName>
    </submittedName>
</protein>
<organism evidence="1 2">
    <name type="scientific">Nonomuraea africana</name>
    <dbReference type="NCBI Taxonomy" id="46171"/>
    <lineage>
        <taxon>Bacteria</taxon>
        <taxon>Bacillati</taxon>
        <taxon>Actinomycetota</taxon>
        <taxon>Actinomycetes</taxon>
        <taxon>Streptosporangiales</taxon>
        <taxon>Streptosporangiaceae</taxon>
        <taxon>Nonomuraea</taxon>
    </lineage>
</organism>
<sequence length="43" mass="4433">MSQDQAQGLLAVAPVERVDQVGVQAVALVELGARPFLPIGDSS</sequence>
<accession>A0ABR9KGQ1</accession>
<name>A0ABR9KGQ1_9ACTN</name>
<gene>
    <name evidence="1" type="ORF">H4W81_003982</name>
</gene>
<dbReference type="Proteomes" id="UP000661607">
    <property type="component" value="Unassembled WGS sequence"/>
</dbReference>